<evidence type="ECO:0000313" key="2">
    <source>
        <dbReference type="Proteomes" id="UP000829401"/>
    </source>
</evidence>
<protein>
    <submittedName>
        <fullName evidence="1">Uncharacterized protein</fullName>
    </submittedName>
</protein>
<dbReference type="KEGG" id="aaco:K1I37_20895"/>
<dbReference type="AlphaFoldDB" id="T0DE50"/>
<keyword evidence="1" id="KW-0614">Plasmid</keyword>
<name>T0DE50_ALIAG</name>
<reference evidence="2" key="1">
    <citation type="journal article" date="2022" name="G3 (Bethesda)">
        <title>Unveiling the complete genome sequence of Alicyclobacillus acidoterrestris DSM 3922T, a taint-producing strain.</title>
        <authorList>
            <person name="Leonardo I.C."/>
            <person name="Barreto Crespo M.T."/>
            <person name="Gaspar F.B."/>
        </authorList>
    </citation>
    <scope>NUCLEOTIDE SEQUENCE [LARGE SCALE GENOMIC DNA]</scope>
    <source>
        <strain evidence="2">DSM 3922</strain>
    </source>
</reference>
<dbReference type="Proteomes" id="UP000829401">
    <property type="component" value="Plasmid pDSM3922.1"/>
</dbReference>
<sequence>MKNSDRLVKLLSLVFSVYSPLHVLTVVLTYLMHRRSKYILFPLFILLIVSFDGIFKTDDGLEILAGFAVLTGLYMGWVKILRQDYMVGSIVAYPIHPWLNGRVRKLTGYSNVSRAIYELHIDPRLERSVSGVKAGLRVARDAKQISQQLRGHTAVGTTYEGDLMQMATKYTGSNVRTIVRLENVRPWSETALFPKKKWDTFIWEF</sequence>
<geneLocation type="plasmid" evidence="2">
    <name>pDSM3922.1</name>
</geneLocation>
<dbReference type="RefSeq" id="WP_021296022.1">
    <property type="nucleotide sequence ID" value="NZ_AURB01000122.1"/>
</dbReference>
<accession>T0DE50</accession>
<organism evidence="1 2">
    <name type="scientific">Alicyclobacillus acidoterrestris (strain ATCC 49025 / DSM 3922 / CIP 106132 / NCIMB 13137 / GD3B)</name>
    <dbReference type="NCBI Taxonomy" id="1356854"/>
    <lineage>
        <taxon>Bacteria</taxon>
        <taxon>Bacillati</taxon>
        <taxon>Bacillota</taxon>
        <taxon>Bacilli</taxon>
        <taxon>Bacillales</taxon>
        <taxon>Alicyclobacillaceae</taxon>
        <taxon>Alicyclobacillus</taxon>
    </lineage>
</organism>
<dbReference type="EMBL" id="CP080468">
    <property type="protein sequence ID" value="UNO51037.1"/>
    <property type="molecule type" value="Genomic_DNA"/>
</dbReference>
<proteinExistence type="predicted"/>
<gene>
    <name evidence="1" type="ORF">K1I37_20895</name>
</gene>
<evidence type="ECO:0000313" key="1">
    <source>
        <dbReference type="EMBL" id="UNO51037.1"/>
    </source>
</evidence>
<keyword evidence="2" id="KW-1185">Reference proteome</keyword>
<dbReference type="STRING" id="1356854.N007_04875"/>
<accession>A0A9E7D1L1</accession>